<dbReference type="Pfam" id="PF05974">
    <property type="entry name" value="DUF892"/>
    <property type="match status" value="1"/>
</dbReference>
<accession>L0K2A7</accession>
<proteinExistence type="predicted"/>
<dbReference type="EMBL" id="CP003929">
    <property type="protein sequence ID" value="AGB39427.1"/>
    <property type="molecule type" value="Genomic_DNA"/>
</dbReference>
<dbReference type="Gene3D" id="1.20.1260.10">
    <property type="match status" value="1"/>
</dbReference>
<dbReference type="InterPro" id="IPR047114">
    <property type="entry name" value="YciF"/>
</dbReference>
<dbReference type="Proteomes" id="UP000010878">
    <property type="component" value="Chromosome"/>
</dbReference>
<dbReference type="InterPro" id="IPR009078">
    <property type="entry name" value="Ferritin-like_SF"/>
</dbReference>
<dbReference type="PANTHER" id="PTHR30565">
    <property type="entry name" value="PROTEIN YCIF"/>
    <property type="match status" value="1"/>
</dbReference>
<keyword evidence="2" id="KW-1185">Reference proteome</keyword>
<dbReference type="HOGENOM" id="CLU_102561_1_0_2"/>
<dbReference type="PANTHER" id="PTHR30565:SF9">
    <property type="entry name" value="PROTEIN YCIF"/>
    <property type="match status" value="1"/>
</dbReference>
<dbReference type="eggNOG" id="arCOG10787">
    <property type="taxonomic scope" value="Archaea"/>
</dbReference>
<dbReference type="SUPFAM" id="SSF47240">
    <property type="entry name" value="Ferritin-like"/>
    <property type="match status" value="1"/>
</dbReference>
<sequence>MSIDTLEGLFVYKLRQQYYAERQLVETLDELATSATNGRLHRSFADHRDETRAQIERLEDVFATLGIDAETREAPILDAIDAQRRGFEAQIDDEDLLDLVYLTTGLMIERVEMSTYEGLSLLATELELGEEVHQPLEANYDEEQSAHGEIDTLAAASEMKSLWERLTPS</sequence>
<dbReference type="GeneID" id="14402560"/>
<dbReference type="OrthoDB" id="192254at2157"/>
<dbReference type="STRING" id="694430.Natoc_3712"/>
<dbReference type="AlphaFoldDB" id="L0K2A7"/>
<dbReference type="InterPro" id="IPR012347">
    <property type="entry name" value="Ferritin-like"/>
</dbReference>
<gene>
    <name evidence="1" type="ORF">Natoc_3712</name>
</gene>
<name>L0K2A7_9EURY</name>
<dbReference type="RefSeq" id="WP_015322861.1">
    <property type="nucleotide sequence ID" value="NC_019974.1"/>
</dbReference>
<dbReference type="KEGG" id="nou:Natoc_3712"/>
<protein>
    <submittedName>
        <fullName evidence="1">Uncharacterized protein</fullName>
    </submittedName>
</protein>
<evidence type="ECO:0000313" key="1">
    <source>
        <dbReference type="EMBL" id="AGB39427.1"/>
    </source>
</evidence>
<dbReference type="InterPro" id="IPR010287">
    <property type="entry name" value="DUF892_YciF-like"/>
</dbReference>
<organism evidence="1 2">
    <name type="scientific">Natronococcus occultus SP4</name>
    <dbReference type="NCBI Taxonomy" id="694430"/>
    <lineage>
        <taxon>Archaea</taxon>
        <taxon>Methanobacteriati</taxon>
        <taxon>Methanobacteriota</taxon>
        <taxon>Stenosarchaea group</taxon>
        <taxon>Halobacteria</taxon>
        <taxon>Halobacteriales</taxon>
        <taxon>Natrialbaceae</taxon>
        <taxon>Natronococcus</taxon>
    </lineage>
</organism>
<reference evidence="1 2" key="1">
    <citation type="submission" date="2012-11" db="EMBL/GenBank/DDBJ databases">
        <title>FINISHED of Natronococcus occultus SP4, DSM 3396.</title>
        <authorList>
            <consortium name="DOE Joint Genome Institute"/>
            <person name="Eisen J."/>
            <person name="Huntemann M."/>
            <person name="Wei C.-L."/>
            <person name="Han J."/>
            <person name="Detter J.C."/>
            <person name="Han C."/>
            <person name="Tapia R."/>
            <person name="Chen A."/>
            <person name="Kyrpides N."/>
            <person name="Mavromatis K."/>
            <person name="Markowitz V."/>
            <person name="Szeto E."/>
            <person name="Ivanova N."/>
            <person name="Mikhailova N."/>
            <person name="Ovchinnikova G."/>
            <person name="Pagani I."/>
            <person name="Pati A."/>
            <person name="Goodwin L."/>
            <person name="Nordberg H.P."/>
            <person name="Cantor M.N."/>
            <person name="Hua S.X."/>
            <person name="Woyke T."/>
            <person name="Eisen J."/>
            <person name="Klenk H.-P."/>
            <person name="Klenk H.-P."/>
        </authorList>
    </citation>
    <scope>NUCLEOTIDE SEQUENCE [LARGE SCALE GENOMIC DNA]</scope>
    <source>
        <strain evidence="1 2">SP4</strain>
    </source>
</reference>
<evidence type="ECO:0000313" key="2">
    <source>
        <dbReference type="Proteomes" id="UP000010878"/>
    </source>
</evidence>